<dbReference type="Proteomes" id="UP001595685">
    <property type="component" value="Unassembled WGS sequence"/>
</dbReference>
<gene>
    <name evidence="1" type="ORF">ACFOLH_02400</name>
</gene>
<evidence type="ECO:0000313" key="2">
    <source>
        <dbReference type="Proteomes" id="UP001595685"/>
    </source>
</evidence>
<proteinExistence type="predicted"/>
<sequence>MTTEAAGPGVADLLARLPVGHSEVRYRGRRWSVTRTVQQHGRVEKLWAEELGGRGVVSANLYRGATGDRFRPCEMPAAVVLDFLTGWSPTD</sequence>
<name>A0ABV7WBM2_9MICO</name>
<organism evidence="1 2">
    <name type="scientific">Aquipuribacter hungaricus</name>
    <dbReference type="NCBI Taxonomy" id="545624"/>
    <lineage>
        <taxon>Bacteria</taxon>
        <taxon>Bacillati</taxon>
        <taxon>Actinomycetota</taxon>
        <taxon>Actinomycetes</taxon>
        <taxon>Micrococcales</taxon>
        <taxon>Intrasporangiaceae</taxon>
        <taxon>Aquipuribacter</taxon>
    </lineage>
</organism>
<reference evidence="2" key="1">
    <citation type="journal article" date="2019" name="Int. J. Syst. Evol. Microbiol.">
        <title>The Global Catalogue of Microorganisms (GCM) 10K type strain sequencing project: providing services to taxonomists for standard genome sequencing and annotation.</title>
        <authorList>
            <consortium name="The Broad Institute Genomics Platform"/>
            <consortium name="The Broad Institute Genome Sequencing Center for Infectious Disease"/>
            <person name="Wu L."/>
            <person name="Ma J."/>
        </authorList>
    </citation>
    <scope>NUCLEOTIDE SEQUENCE [LARGE SCALE GENOMIC DNA]</scope>
    <source>
        <strain evidence="2">NCAIM B.02333</strain>
    </source>
</reference>
<keyword evidence="2" id="KW-1185">Reference proteome</keyword>
<evidence type="ECO:0000313" key="1">
    <source>
        <dbReference type="EMBL" id="MFC3687189.1"/>
    </source>
</evidence>
<comment type="caution">
    <text evidence="1">The sequence shown here is derived from an EMBL/GenBank/DDBJ whole genome shotgun (WGS) entry which is preliminary data.</text>
</comment>
<dbReference type="RefSeq" id="WP_340289492.1">
    <property type="nucleotide sequence ID" value="NZ_JBBEOI010000008.1"/>
</dbReference>
<accession>A0ABV7WBM2</accession>
<protein>
    <submittedName>
        <fullName evidence="1">Peptide methionine sulfoxide reductase</fullName>
    </submittedName>
</protein>
<dbReference type="EMBL" id="JBHRWW010000001">
    <property type="protein sequence ID" value="MFC3687189.1"/>
    <property type="molecule type" value="Genomic_DNA"/>
</dbReference>